<keyword evidence="2" id="KW-1185">Reference proteome</keyword>
<accession>D1B499</accession>
<protein>
    <submittedName>
        <fullName evidence="1">Uncharacterized protein</fullName>
    </submittedName>
</protein>
<reference evidence="1 2" key="2">
    <citation type="journal article" date="2010" name="Stand. Genomic Sci.">
        <title>Complete genome sequence of Sulfurospirillum deleyianum type strain (5175).</title>
        <authorList>
            <person name="Sikorski J."/>
            <person name="Lapidus A."/>
            <person name="Copeland A."/>
            <person name="Glavina Del Rio T."/>
            <person name="Nolan M."/>
            <person name="Lucas S."/>
            <person name="Chen F."/>
            <person name="Tice H."/>
            <person name="Cheng J.F."/>
            <person name="Saunders E."/>
            <person name="Bruce D."/>
            <person name="Goodwin L."/>
            <person name="Pitluck S."/>
            <person name="Ovchinnikova G."/>
            <person name="Pati A."/>
            <person name="Ivanova N."/>
            <person name="Mavromatis K."/>
            <person name="Chen A."/>
            <person name="Palaniappan K."/>
            <person name="Chain P."/>
            <person name="Land M."/>
            <person name="Hauser L."/>
            <person name="Chang Y.J."/>
            <person name="Jeffries C.D."/>
            <person name="Brettin T."/>
            <person name="Detter J.C."/>
            <person name="Han C."/>
            <person name="Rohde M."/>
            <person name="Lang E."/>
            <person name="Spring S."/>
            <person name="Goker M."/>
            <person name="Bristow J."/>
            <person name="Eisen J.A."/>
            <person name="Markowitz V."/>
            <person name="Hugenholtz P."/>
            <person name="Kyrpides N.C."/>
            <person name="Klenk H.P."/>
        </authorList>
    </citation>
    <scope>NUCLEOTIDE SEQUENCE [LARGE SCALE GENOMIC DNA]</scope>
    <source>
        <strain evidence="2">ATCC 51133 / DSM 6946 / 5175</strain>
    </source>
</reference>
<dbReference type="Proteomes" id="UP000002222">
    <property type="component" value="Chromosome"/>
</dbReference>
<sequence length="156" mass="16759">MKPKILISACLMGENVKYDGGNNALHVKRVAQWQEEGVLVALCPEVLGGLSIPRLPSEVVYGSFRVVNSAGEEVTDAFEKGALEALRIAKEEGAVMAILKARSPSCGKGVIYDGTFSHTKVNDSGVACKALQSAGIAVFSEEELEEAEAFWKRKVF</sequence>
<dbReference type="STRING" id="525898.Sdel_1904"/>
<dbReference type="Pfam" id="PF04463">
    <property type="entry name" value="2-thiour_desulf"/>
    <property type="match status" value="1"/>
</dbReference>
<gene>
    <name evidence="1" type="ordered locus">Sdel_1904</name>
</gene>
<dbReference type="HOGENOM" id="CLU_076318_1_1_7"/>
<dbReference type="eggNOG" id="COG1683">
    <property type="taxonomic scope" value="Bacteria"/>
</dbReference>
<reference evidence="2" key="1">
    <citation type="submission" date="2009-11" db="EMBL/GenBank/DDBJ databases">
        <title>The complete genome of Sulfurospirillum deleyianum DSM 6946.</title>
        <authorList>
            <consortium name="US DOE Joint Genome Institute (JGI-PGF)"/>
            <person name="Lucas S."/>
            <person name="Copeland A."/>
            <person name="Lapidus A."/>
            <person name="Glavina del Rio T."/>
            <person name="Dalin E."/>
            <person name="Tice H."/>
            <person name="Bruce D."/>
            <person name="Goodwin L."/>
            <person name="Pitluck S."/>
            <person name="Kyrpides N."/>
            <person name="Mavromatis K."/>
            <person name="Ivanova N."/>
            <person name="Ovchinnikova G."/>
            <person name="Munk A.C."/>
            <person name="Lu M."/>
            <person name="Brettin T."/>
            <person name="Detter J.C."/>
            <person name="Han C."/>
            <person name="Tapia R."/>
            <person name="Larimer F."/>
            <person name="Land M."/>
            <person name="Hauser L."/>
            <person name="Markowitz V."/>
            <person name="Cheng J.F."/>
            <person name="Hugenholtz P."/>
            <person name="Woyke T."/>
            <person name="Wu D."/>
            <person name="Aumann P."/>
            <person name="Schneider S."/>
            <person name="Lang E."/>
            <person name="Spring S."/>
            <person name="Klenk H.P."/>
            <person name="Eisen J.A."/>
        </authorList>
    </citation>
    <scope>NUCLEOTIDE SEQUENCE [LARGE SCALE GENOMIC DNA]</scope>
    <source>
        <strain evidence="2">ATCC 51133 / DSM 6946 / 5175</strain>
    </source>
</reference>
<evidence type="ECO:0000313" key="1">
    <source>
        <dbReference type="EMBL" id="ACZ12919.1"/>
    </source>
</evidence>
<dbReference type="AlphaFoldDB" id="D1B499"/>
<organism evidence="1 2">
    <name type="scientific">Sulfurospirillum deleyianum (strain ATCC 51133 / DSM 6946 / 5175)</name>
    <dbReference type="NCBI Taxonomy" id="525898"/>
    <lineage>
        <taxon>Bacteria</taxon>
        <taxon>Pseudomonadati</taxon>
        <taxon>Campylobacterota</taxon>
        <taxon>Epsilonproteobacteria</taxon>
        <taxon>Campylobacterales</taxon>
        <taxon>Sulfurospirillaceae</taxon>
        <taxon>Sulfurospirillum</taxon>
    </lineage>
</organism>
<evidence type="ECO:0000313" key="2">
    <source>
        <dbReference type="Proteomes" id="UP000002222"/>
    </source>
</evidence>
<dbReference type="EMBL" id="CP001816">
    <property type="protein sequence ID" value="ACZ12919.1"/>
    <property type="molecule type" value="Genomic_DNA"/>
</dbReference>
<proteinExistence type="predicted"/>
<dbReference type="KEGG" id="sdl:Sdel_1904"/>
<dbReference type="PANTHER" id="PTHR30087">
    <property type="entry name" value="INNER MEMBRANE PROTEIN"/>
    <property type="match status" value="1"/>
</dbReference>
<name>D1B499_SULD5</name>
<dbReference type="PANTHER" id="PTHR30087:SF1">
    <property type="entry name" value="HYPOTHETICAL CYTOSOLIC PROTEIN"/>
    <property type="match status" value="1"/>
</dbReference>
<dbReference type="RefSeq" id="WP_012857667.1">
    <property type="nucleotide sequence ID" value="NC_013512.1"/>
</dbReference>
<dbReference type="InterPro" id="IPR007553">
    <property type="entry name" value="2-thiour_desulf"/>
</dbReference>